<feature type="region of interest" description="Disordered" evidence="1">
    <location>
        <begin position="1"/>
        <end position="29"/>
    </location>
</feature>
<dbReference type="Ensembl" id="ENSAPLT00000042840.1">
    <property type="protein sequence ID" value="ENSAPLP00000029611.1"/>
    <property type="gene ID" value="ENSAPLG00000018781.1"/>
</dbReference>
<reference evidence="2" key="3">
    <citation type="submission" date="2025-09" db="UniProtKB">
        <authorList>
            <consortium name="Ensembl"/>
        </authorList>
    </citation>
    <scope>IDENTIFICATION</scope>
</reference>
<reference evidence="2" key="2">
    <citation type="submission" date="2025-08" db="UniProtKB">
        <authorList>
            <consortium name="Ensembl"/>
        </authorList>
    </citation>
    <scope>IDENTIFICATION</scope>
</reference>
<feature type="compositionally biased region" description="Polar residues" evidence="1">
    <location>
        <begin position="15"/>
        <end position="25"/>
    </location>
</feature>
<reference evidence="2 3" key="1">
    <citation type="submission" date="2017-10" db="EMBL/GenBank/DDBJ databases">
        <title>A new Pekin duck reference genome.</title>
        <authorList>
            <person name="Hou Z.-C."/>
            <person name="Zhou Z.-K."/>
            <person name="Zhu F."/>
            <person name="Hou S.-S."/>
        </authorList>
    </citation>
    <scope>NUCLEOTIDE SEQUENCE [LARGE SCALE GENOMIC DNA]</scope>
</reference>
<sequence length="107" mass="12083">APSPQPEPLSCIPKTCQSGHESGTLSKLDGNHQKDFQVESSENISCPFQIWQCWLNLGHLLNKNSMFSLWKCFHNPPLLPHASFSCQLLALSIFHSPRKNKISKKIK</sequence>
<dbReference type="Proteomes" id="UP000016666">
    <property type="component" value="Chromosome 21"/>
</dbReference>
<organism evidence="2 3">
    <name type="scientific">Anas platyrhynchos platyrhynchos</name>
    <name type="common">Northern mallard</name>
    <dbReference type="NCBI Taxonomy" id="8840"/>
    <lineage>
        <taxon>Eukaryota</taxon>
        <taxon>Metazoa</taxon>
        <taxon>Chordata</taxon>
        <taxon>Craniata</taxon>
        <taxon>Vertebrata</taxon>
        <taxon>Euteleostomi</taxon>
        <taxon>Archelosauria</taxon>
        <taxon>Archosauria</taxon>
        <taxon>Dinosauria</taxon>
        <taxon>Saurischia</taxon>
        <taxon>Theropoda</taxon>
        <taxon>Coelurosauria</taxon>
        <taxon>Aves</taxon>
        <taxon>Neognathae</taxon>
        <taxon>Galloanserae</taxon>
        <taxon>Anseriformes</taxon>
        <taxon>Anatidae</taxon>
        <taxon>Anatinae</taxon>
        <taxon>Anas</taxon>
    </lineage>
</organism>
<proteinExistence type="predicted"/>
<evidence type="ECO:0000313" key="3">
    <source>
        <dbReference type="Proteomes" id="UP000016666"/>
    </source>
</evidence>
<evidence type="ECO:0000256" key="1">
    <source>
        <dbReference type="SAM" id="MobiDB-lite"/>
    </source>
</evidence>
<evidence type="ECO:0000313" key="2">
    <source>
        <dbReference type="Ensembl" id="ENSAPLP00000029611.1"/>
    </source>
</evidence>
<protein>
    <submittedName>
        <fullName evidence="2">Uncharacterized protein</fullName>
    </submittedName>
</protein>
<dbReference type="AlphaFoldDB" id="A0A493TUR9"/>
<name>A0A493TUR9_ANAPP</name>
<accession>A0A493TUR9</accession>
<keyword evidence="3" id="KW-1185">Reference proteome</keyword>